<dbReference type="InterPro" id="IPR007278">
    <property type="entry name" value="DUF397"/>
</dbReference>
<reference evidence="4" key="1">
    <citation type="journal article" date="2019" name="Int. J. Syst. Evol. Microbiol.">
        <title>The Global Catalogue of Microorganisms (GCM) 10K type strain sequencing project: providing services to taxonomists for standard genome sequencing and annotation.</title>
        <authorList>
            <consortium name="The Broad Institute Genomics Platform"/>
            <consortium name="The Broad Institute Genome Sequencing Center for Infectious Disease"/>
            <person name="Wu L."/>
            <person name="Ma J."/>
        </authorList>
    </citation>
    <scope>NUCLEOTIDE SEQUENCE [LARGE SCALE GENOMIC DNA]</scope>
    <source>
        <strain evidence="4">JCM 31696</strain>
    </source>
</reference>
<keyword evidence="4" id="KW-1185">Reference proteome</keyword>
<dbReference type="Pfam" id="PF04149">
    <property type="entry name" value="DUF397"/>
    <property type="match status" value="1"/>
</dbReference>
<sequence>MRAAEGEQPGRVRDSKDPGGVTLLLTRSAWSVLVASALSDVE</sequence>
<dbReference type="Proteomes" id="UP001597083">
    <property type="component" value="Unassembled WGS sequence"/>
</dbReference>
<dbReference type="EMBL" id="JBHTIR010003718">
    <property type="protein sequence ID" value="MFD0855666.1"/>
    <property type="molecule type" value="Genomic_DNA"/>
</dbReference>
<proteinExistence type="predicted"/>
<feature type="domain" description="DUF397" evidence="2">
    <location>
        <begin position="8"/>
        <end position="37"/>
    </location>
</feature>
<evidence type="ECO:0000313" key="3">
    <source>
        <dbReference type="EMBL" id="MFD0855666.1"/>
    </source>
</evidence>
<evidence type="ECO:0000256" key="1">
    <source>
        <dbReference type="SAM" id="MobiDB-lite"/>
    </source>
</evidence>
<comment type="caution">
    <text evidence="3">The sequence shown here is derived from an EMBL/GenBank/DDBJ whole genome shotgun (WGS) entry which is preliminary data.</text>
</comment>
<organism evidence="3 4">
    <name type="scientific">Actinomadura adrarensis</name>
    <dbReference type="NCBI Taxonomy" id="1819600"/>
    <lineage>
        <taxon>Bacteria</taxon>
        <taxon>Bacillati</taxon>
        <taxon>Actinomycetota</taxon>
        <taxon>Actinomycetes</taxon>
        <taxon>Streptosporangiales</taxon>
        <taxon>Thermomonosporaceae</taxon>
        <taxon>Actinomadura</taxon>
    </lineage>
</organism>
<gene>
    <name evidence="3" type="ORF">ACFQ07_25720</name>
</gene>
<accession>A0ABW3CMA7</accession>
<evidence type="ECO:0000259" key="2">
    <source>
        <dbReference type="Pfam" id="PF04149"/>
    </source>
</evidence>
<evidence type="ECO:0000313" key="4">
    <source>
        <dbReference type="Proteomes" id="UP001597083"/>
    </source>
</evidence>
<feature type="region of interest" description="Disordered" evidence="1">
    <location>
        <begin position="1"/>
        <end position="20"/>
    </location>
</feature>
<name>A0ABW3CMA7_9ACTN</name>
<protein>
    <submittedName>
        <fullName evidence="3">DUF397 domain-containing protein</fullName>
    </submittedName>
</protein>
<feature type="compositionally biased region" description="Basic and acidic residues" evidence="1">
    <location>
        <begin position="1"/>
        <end position="17"/>
    </location>
</feature>